<dbReference type="InterPro" id="IPR013757">
    <property type="entry name" value="Topo_IIA_A_a_sf"/>
</dbReference>
<dbReference type="SMART" id="SM00434">
    <property type="entry name" value="TOP4c"/>
    <property type="match status" value="1"/>
</dbReference>
<evidence type="ECO:0000259" key="7">
    <source>
        <dbReference type="PROSITE" id="PS52040"/>
    </source>
</evidence>
<keyword evidence="4" id="KW-0799">Topoisomerase</keyword>
<dbReference type="InterPro" id="IPR013758">
    <property type="entry name" value="Topo_IIA_A/C_ab"/>
</dbReference>
<dbReference type="Gene3D" id="2.120.10.90">
    <property type="entry name" value="DNA gyrase/topoisomerase IV, subunit A, C-terminal"/>
    <property type="match status" value="1"/>
</dbReference>
<evidence type="ECO:0000256" key="1">
    <source>
        <dbReference type="ARBA" id="ARBA00000185"/>
    </source>
</evidence>
<evidence type="ECO:0000256" key="6">
    <source>
        <dbReference type="ARBA" id="ARBA00023235"/>
    </source>
</evidence>
<keyword evidence="5" id="KW-0238">DNA-binding</keyword>
<dbReference type="GO" id="GO:0003918">
    <property type="term" value="F:DNA topoisomerase type II (double strand cut, ATP-hydrolyzing) activity"/>
    <property type="evidence" value="ECO:0007669"/>
    <property type="project" value="UniProtKB-EC"/>
</dbReference>
<dbReference type="FunFam" id="3.30.1360.40:FF:000002">
    <property type="entry name" value="DNA gyrase subunit A"/>
    <property type="match status" value="1"/>
</dbReference>
<dbReference type="PROSITE" id="PS52040">
    <property type="entry name" value="TOPO_IIA"/>
    <property type="match status" value="1"/>
</dbReference>
<dbReference type="EMBL" id="UINC01050727">
    <property type="protein sequence ID" value="SVB64031.1"/>
    <property type="molecule type" value="Genomic_DNA"/>
</dbReference>
<dbReference type="GO" id="GO:0005737">
    <property type="term" value="C:cytoplasm"/>
    <property type="evidence" value="ECO:0007669"/>
    <property type="project" value="TreeGrafter"/>
</dbReference>
<dbReference type="Gene3D" id="1.10.268.10">
    <property type="entry name" value="Topoisomerase, domain 3"/>
    <property type="match status" value="1"/>
</dbReference>
<dbReference type="Gene3D" id="3.90.199.10">
    <property type="entry name" value="Topoisomerase II, domain 5"/>
    <property type="match status" value="1"/>
</dbReference>
<dbReference type="GO" id="GO:0005524">
    <property type="term" value="F:ATP binding"/>
    <property type="evidence" value="ECO:0007669"/>
    <property type="project" value="InterPro"/>
</dbReference>
<dbReference type="PANTHER" id="PTHR43493">
    <property type="entry name" value="DNA GYRASE/TOPOISOMERASE SUBUNIT A"/>
    <property type="match status" value="1"/>
</dbReference>
<evidence type="ECO:0000313" key="8">
    <source>
        <dbReference type="EMBL" id="SVB64031.1"/>
    </source>
</evidence>
<dbReference type="InterPro" id="IPR013760">
    <property type="entry name" value="Topo_IIA-like_dom_sf"/>
</dbReference>
<dbReference type="GO" id="GO:0009330">
    <property type="term" value="C:DNA topoisomerase type II (double strand cut, ATP-hydrolyzing) complex"/>
    <property type="evidence" value="ECO:0007669"/>
    <property type="project" value="TreeGrafter"/>
</dbReference>
<feature type="domain" description="Topo IIA-type catalytic" evidence="7">
    <location>
        <begin position="1"/>
        <end position="260"/>
    </location>
</feature>
<dbReference type="InterPro" id="IPR050220">
    <property type="entry name" value="Type_II_DNA_Topoisomerases"/>
</dbReference>
<name>A0A382FPY5_9ZZZZ</name>
<protein>
    <recommendedName>
        <fullName evidence="3">DNA topoisomerase (ATP-hydrolyzing)</fullName>
        <ecNumber evidence="3">5.6.2.2</ecNumber>
    </recommendedName>
</protein>
<dbReference type="InterPro" id="IPR035516">
    <property type="entry name" value="Gyrase/topoIV_suA_C"/>
</dbReference>
<sequence length="520" mass="58682">IIKLRARTHIEEQRDGREHIVVTEIPYLVDKSTLLQKMADLVRGKTIEDVSNIRDESGRDGLRIVVELKRNAQHEVVLNQLFSHSMLQFSFGVNAIAIVKGRPETLNLKQLLEHYVAHRHEVILRRTRFDLGKAEARAHVLEGLRIALDNIEAIIKLIRASASPEEARGSLMEEFTLSEIQANAILAMALQRLTGLERDKIEEEFQELMTLIEHFKAVLDSRDMQMQIIKDEVADIREKFGDERRTEIVYSTEEFDMEDLIAREDMVVTISRSGYIKRMSPRVYRTQIRGGRGVTGMRTKDEDFVERLFIASTHSYLLFLTAHGQCHWLKVYRIPEADRTARGRPLVNLVQLEEGDEIRAVVAVDEFTDDKYLFTATRRGVVKKTVLSAYGNVRRDGIIALKIVEGDDLIGAGLVEPGQDILLATRNGQAVRFSEGNVRSMGRVSTGVKGVNLRDGDETVEMVVLAGGGSLLTVCENGYGKRTEVDQYPKRNRGTMGVIDIKASERNGSVVSCLLVQDDE</sequence>
<dbReference type="SUPFAM" id="SSF101904">
    <property type="entry name" value="GyrA/ParC C-terminal domain-like"/>
    <property type="match status" value="1"/>
</dbReference>
<evidence type="ECO:0000256" key="5">
    <source>
        <dbReference type="ARBA" id="ARBA00023125"/>
    </source>
</evidence>
<organism evidence="8">
    <name type="scientific">marine metagenome</name>
    <dbReference type="NCBI Taxonomy" id="408172"/>
    <lineage>
        <taxon>unclassified sequences</taxon>
        <taxon>metagenomes</taxon>
        <taxon>ecological metagenomes</taxon>
    </lineage>
</organism>
<feature type="non-terminal residue" evidence="8">
    <location>
        <position position="1"/>
    </location>
</feature>
<dbReference type="EC" id="5.6.2.2" evidence="3"/>
<dbReference type="InterPro" id="IPR002205">
    <property type="entry name" value="Topo_IIA_dom_A"/>
</dbReference>
<comment type="catalytic activity">
    <reaction evidence="1">
        <text>ATP-dependent breakage, passage and rejoining of double-stranded DNA.</text>
        <dbReference type="EC" id="5.6.2.2"/>
    </reaction>
</comment>
<comment type="similarity">
    <text evidence="2">Belongs to the type II topoisomerase GyrA/ParC subunit family.</text>
</comment>
<dbReference type="AlphaFoldDB" id="A0A382FPY5"/>
<evidence type="ECO:0000256" key="3">
    <source>
        <dbReference type="ARBA" id="ARBA00012895"/>
    </source>
</evidence>
<reference evidence="8" key="1">
    <citation type="submission" date="2018-05" db="EMBL/GenBank/DDBJ databases">
        <authorList>
            <person name="Lanie J.A."/>
            <person name="Ng W.-L."/>
            <person name="Kazmierczak K.M."/>
            <person name="Andrzejewski T.M."/>
            <person name="Davidsen T.M."/>
            <person name="Wayne K.J."/>
            <person name="Tettelin H."/>
            <person name="Glass J.I."/>
            <person name="Rusch D."/>
            <person name="Podicherti R."/>
            <person name="Tsui H.-C.T."/>
            <person name="Winkler M.E."/>
        </authorList>
    </citation>
    <scope>NUCLEOTIDE SEQUENCE</scope>
</reference>
<keyword evidence="6" id="KW-0413">Isomerase</keyword>
<feature type="non-terminal residue" evidence="8">
    <location>
        <position position="520"/>
    </location>
</feature>
<dbReference type="InterPro" id="IPR006691">
    <property type="entry name" value="GyrA/parC_rep"/>
</dbReference>
<dbReference type="GO" id="GO:0003677">
    <property type="term" value="F:DNA binding"/>
    <property type="evidence" value="ECO:0007669"/>
    <property type="project" value="UniProtKB-KW"/>
</dbReference>
<accession>A0A382FPY5</accession>
<dbReference type="Gene3D" id="3.30.1360.40">
    <property type="match status" value="1"/>
</dbReference>
<gene>
    <name evidence="8" type="ORF">METZ01_LOCUS216885</name>
</gene>
<evidence type="ECO:0000256" key="4">
    <source>
        <dbReference type="ARBA" id="ARBA00023029"/>
    </source>
</evidence>
<dbReference type="Pfam" id="PF03989">
    <property type="entry name" value="DNA_gyraseA_C"/>
    <property type="match status" value="5"/>
</dbReference>
<dbReference type="PANTHER" id="PTHR43493:SF5">
    <property type="entry name" value="DNA GYRASE SUBUNIT A, CHLOROPLASTIC_MITOCHONDRIAL"/>
    <property type="match status" value="1"/>
</dbReference>
<proteinExistence type="inferred from homology"/>
<dbReference type="FunFam" id="1.10.268.10:FF:000001">
    <property type="entry name" value="DNA gyrase subunit A"/>
    <property type="match status" value="1"/>
</dbReference>
<dbReference type="GO" id="GO:0006265">
    <property type="term" value="P:DNA topological change"/>
    <property type="evidence" value="ECO:0007669"/>
    <property type="project" value="InterPro"/>
</dbReference>
<evidence type="ECO:0000256" key="2">
    <source>
        <dbReference type="ARBA" id="ARBA00008263"/>
    </source>
</evidence>
<dbReference type="Pfam" id="PF00521">
    <property type="entry name" value="DNA_topoisoIV"/>
    <property type="match status" value="1"/>
</dbReference>
<dbReference type="SUPFAM" id="SSF56719">
    <property type="entry name" value="Type II DNA topoisomerase"/>
    <property type="match status" value="1"/>
</dbReference>